<dbReference type="SMART" id="SM01091">
    <property type="entry name" value="CorC_HlyC"/>
    <property type="match status" value="1"/>
</dbReference>
<dbReference type="SUPFAM" id="SSF54631">
    <property type="entry name" value="CBS-domain pair"/>
    <property type="match status" value="1"/>
</dbReference>
<feature type="domain" description="CBS" evidence="11">
    <location>
        <begin position="281"/>
        <end position="339"/>
    </location>
</feature>
<dbReference type="CDD" id="cd04590">
    <property type="entry name" value="CBS_pair_CorC_HlyC_assoc"/>
    <property type="match status" value="1"/>
</dbReference>
<dbReference type="Gene3D" id="3.10.580.10">
    <property type="entry name" value="CBS-domain"/>
    <property type="match status" value="1"/>
</dbReference>
<feature type="domain" description="CNNM transmembrane" evidence="12">
    <location>
        <begin position="1"/>
        <end position="198"/>
    </location>
</feature>
<evidence type="ECO:0000256" key="10">
    <source>
        <dbReference type="PROSITE-ProRule" id="PRU01193"/>
    </source>
</evidence>
<keyword evidence="8 10" id="KW-0472">Membrane</keyword>
<dbReference type="Pfam" id="PF00571">
    <property type="entry name" value="CBS"/>
    <property type="match status" value="2"/>
</dbReference>
<evidence type="ECO:0000256" key="7">
    <source>
        <dbReference type="ARBA" id="ARBA00023122"/>
    </source>
</evidence>
<evidence type="ECO:0000313" key="14">
    <source>
        <dbReference type="Proteomes" id="UP000318709"/>
    </source>
</evidence>
<reference evidence="13 14" key="1">
    <citation type="submission" date="2019-03" db="EMBL/GenBank/DDBJ databases">
        <title>The complete genome sequence of Swingsia_sp. F3b2 LMG30590(T).</title>
        <authorList>
            <person name="Chua K.-O."/>
            <person name="Chan K.-G."/>
            <person name="See-Too W.-S."/>
        </authorList>
    </citation>
    <scope>NUCLEOTIDE SEQUENCE [LARGE SCALE GENOMIC DNA]</scope>
    <source>
        <strain evidence="13 14">F3b2</strain>
    </source>
</reference>
<keyword evidence="5" id="KW-0677">Repeat</keyword>
<dbReference type="SUPFAM" id="SSF56176">
    <property type="entry name" value="FAD-binding/transporter-associated domain-like"/>
    <property type="match status" value="1"/>
</dbReference>
<keyword evidence="14" id="KW-1185">Reference proteome</keyword>
<dbReference type="RefSeq" id="WP_141443411.1">
    <property type="nucleotide sequence ID" value="NZ_CP038231.1"/>
</dbReference>
<organism evidence="13 14">
    <name type="scientific">Formicincola oecophyllae</name>
    <dbReference type="NCBI Taxonomy" id="2558361"/>
    <lineage>
        <taxon>Bacteria</taxon>
        <taxon>Pseudomonadati</taxon>
        <taxon>Pseudomonadota</taxon>
        <taxon>Alphaproteobacteria</taxon>
        <taxon>Acetobacterales</taxon>
        <taxon>Acetobacteraceae</taxon>
        <taxon>Formicincola</taxon>
    </lineage>
</organism>
<dbReference type="InterPro" id="IPR051676">
    <property type="entry name" value="UPF0053_domain"/>
</dbReference>
<evidence type="ECO:0000259" key="12">
    <source>
        <dbReference type="PROSITE" id="PS51846"/>
    </source>
</evidence>
<evidence type="ECO:0000256" key="9">
    <source>
        <dbReference type="PROSITE-ProRule" id="PRU00703"/>
    </source>
</evidence>
<dbReference type="InterPro" id="IPR046342">
    <property type="entry name" value="CBS_dom_sf"/>
</dbReference>
<evidence type="ECO:0000256" key="3">
    <source>
        <dbReference type="ARBA" id="ARBA00022475"/>
    </source>
</evidence>
<sequence length="431" mass="47228">MIVSLIIIVLLVLLNAVFATGELALVSCRKPRLEQMAKAGSKGAERALKLAEAPTEFLPTVQIGMTLVSILEGTFGSASIESRLSHFIASWPALAPWADQISMTVVVAAITFVMLVFGELVPKQIALQRPEAIASALSIVLVTLAKLTRPFVWFLNKTSTVILHVLGFTASSRRTLTEEELRAVLLDGMRAGVIESGERAMIERLLRLADRPVRAVMTPRSELFWIDRNASQKDLVQKLLQSRWDRVVVCDGDVDHPVGVILAKDIMERLLEKKPLSVEALLRVPPAVPDSLTAQAMIERLRGIPSGIVFVLDEYGTFEGIVTSSDIFEAIIGDEPHDLTAAKAPHAGAPSDDYVFEGFTPADEVCSVLDIPEFPEHASYHTLGGALMALLKRVPSRGDKVVYGGWLFEVLEMDKRRVVQVRATRQPLALN</sequence>
<dbReference type="OrthoDB" id="9805314at2"/>
<protein>
    <submittedName>
        <fullName evidence="13">HlyC/CorC family transporter</fullName>
    </submittedName>
</protein>
<dbReference type="GO" id="GO:0005886">
    <property type="term" value="C:plasma membrane"/>
    <property type="evidence" value="ECO:0007669"/>
    <property type="project" value="UniProtKB-SubCell"/>
</dbReference>
<dbReference type="AlphaFoldDB" id="A0A4Y6U8D3"/>
<keyword evidence="6 10" id="KW-1133">Transmembrane helix</keyword>
<dbReference type="GO" id="GO:0050660">
    <property type="term" value="F:flavin adenine dinucleotide binding"/>
    <property type="evidence" value="ECO:0007669"/>
    <property type="project" value="InterPro"/>
</dbReference>
<evidence type="ECO:0000259" key="11">
    <source>
        <dbReference type="PROSITE" id="PS51371"/>
    </source>
</evidence>
<dbReference type="PROSITE" id="PS51846">
    <property type="entry name" value="CNNM"/>
    <property type="match status" value="1"/>
</dbReference>
<evidence type="ECO:0000313" key="13">
    <source>
        <dbReference type="EMBL" id="QDH13703.1"/>
    </source>
</evidence>
<dbReference type="InterPro" id="IPR016169">
    <property type="entry name" value="FAD-bd_PCMH_sub2"/>
</dbReference>
<dbReference type="Proteomes" id="UP000318709">
    <property type="component" value="Chromosome"/>
</dbReference>
<dbReference type="Pfam" id="PF01595">
    <property type="entry name" value="CNNM"/>
    <property type="match status" value="1"/>
</dbReference>
<evidence type="ECO:0000256" key="8">
    <source>
        <dbReference type="ARBA" id="ARBA00023136"/>
    </source>
</evidence>
<dbReference type="InterPro" id="IPR005170">
    <property type="entry name" value="Transptr-assoc_dom"/>
</dbReference>
<keyword evidence="7 9" id="KW-0129">CBS domain</keyword>
<dbReference type="InterPro" id="IPR002550">
    <property type="entry name" value="CNNM"/>
</dbReference>
<dbReference type="PANTHER" id="PTHR43099:SF2">
    <property type="entry name" value="UPF0053 PROTEIN YRKA"/>
    <property type="match status" value="1"/>
</dbReference>
<comment type="subcellular location">
    <subcellularLocation>
        <location evidence="1">Cell membrane</location>
        <topology evidence="1">Multi-pass membrane protein</topology>
    </subcellularLocation>
</comment>
<evidence type="ECO:0000256" key="4">
    <source>
        <dbReference type="ARBA" id="ARBA00022692"/>
    </source>
</evidence>
<dbReference type="InterPro" id="IPR000644">
    <property type="entry name" value="CBS_dom"/>
</dbReference>
<evidence type="ECO:0000256" key="6">
    <source>
        <dbReference type="ARBA" id="ARBA00022989"/>
    </source>
</evidence>
<dbReference type="InterPro" id="IPR044751">
    <property type="entry name" value="Ion_transp-like_CBS"/>
</dbReference>
<proteinExistence type="inferred from homology"/>
<accession>A0A4Y6U8D3</accession>
<gene>
    <name evidence="13" type="ORF">E3E12_05310</name>
</gene>
<dbReference type="PANTHER" id="PTHR43099">
    <property type="entry name" value="UPF0053 PROTEIN YRKA"/>
    <property type="match status" value="1"/>
</dbReference>
<evidence type="ECO:0000256" key="5">
    <source>
        <dbReference type="ARBA" id="ARBA00022737"/>
    </source>
</evidence>
<comment type="similarity">
    <text evidence="2">Belongs to the UPF0053 family. Hemolysin C subfamily.</text>
</comment>
<feature type="domain" description="CBS" evidence="11">
    <location>
        <begin position="217"/>
        <end position="276"/>
    </location>
</feature>
<dbReference type="PROSITE" id="PS51371">
    <property type="entry name" value="CBS"/>
    <property type="match status" value="2"/>
</dbReference>
<dbReference type="EMBL" id="CP038231">
    <property type="protein sequence ID" value="QDH13703.1"/>
    <property type="molecule type" value="Genomic_DNA"/>
</dbReference>
<evidence type="ECO:0000256" key="1">
    <source>
        <dbReference type="ARBA" id="ARBA00004651"/>
    </source>
</evidence>
<dbReference type="Gene3D" id="3.30.465.10">
    <property type="match status" value="1"/>
</dbReference>
<evidence type="ECO:0000256" key="2">
    <source>
        <dbReference type="ARBA" id="ARBA00006446"/>
    </source>
</evidence>
<name>A0A4Y6U8D3_9PROT</name>
<keyword evidence="4 10" id="KW-0812">Transmembrane</keyword>
<dbReference type="KEGG" id="swf:E3E12_05310"/>
<dbReference type="Pfam" id="PF03471">
    <property type="entry name" value="CorC_HlyC"/>
    <property type="match status" value="1"/>
</dbReference>
<keyword evidence="3" id="KW-1003">Cell membrane</keyword>
<dbReference type="InterPro" id="IPR036318">
    <property type="entry name" value="FAD-bd_PCMH-like_sf"/>
</dbReference>